<comment type="similarity">
    <text evidence="2">Belongs to the peptidase C19 family.</text>
</comment>
<dbReference type="Gene3D" id="3.90.70.10">
    <property type="entry name" value="Cysteine proteinases"/>
    <property type="match status" value="1"/>
</dbReference>
<dbReference type="EMBL" id="MCGE01000027">
    <property type="protein sequence ID" value="ORZ09516.1"/>
    <property type="molecule type" value="Genomic_DNA"/>
</dbReference>
<keyword evidence="10" id="KW-1185">Reference proteome</keyword>
<evidence type="ECO:0000256" key="3">
    <source>
        <dbReference type="ARBA" id="ARBA00012759"/>
    </source>
</evidence>
<dbReference type="PROSITE" id="PS50235">
    <property type="entry name" value="USP_3"/>
    <property type="match status" value="1"/>
</dbReference>
<dbReference type="PANTHER" id="PTHR24006">
    <property type="entry name" value="UBIQUITIN CARBOXYL-TERMINAL HYDROLASE"/>
    <property type="match status" value="1"/>
</dbReference>
<reference evidence="9 10" key="1">
    <citation type="submission" date="2016-07" db="EMBL/GenBank/DDBJ databases">
        <title>Pervasive Adenine N6-methylation of Active Genes in Fungi.</title>
        <authorList>
            <consortium name="DOE Joint Genome Institute"/>
            <person name="Mondo S.J."/>
            <person name="Dannebaum R.O."/>
            <person name="Kuo R.C."/>
            <person name="Labutti K."/>
            <person name="Haridas S."/>
            <person name="Kuo A."/>
            <person name="Salamov A."/>
            <person name="Ahrendt S.R."/>
            <person name="Lipzen A."/>
            <person name="Sullivan W."/>
            <person name="Andreopoulos W.B."/>
            <person name="Clum A."/>
            <person name="Lindquist E."/>
            <person name="Daum C."/>
            <person name="Ramamoorthy G.K."/>
            <person name="Gryganskyi A."/>
            <person name="Culley D."/>
            <person name="Magnuson J.K."/>
            <person name="James T.Y."/>
            <person name="O'Malley M.A."/>
            <person name="Stajich J.E."/>
            <person name="Spatafora J.W."/>
            <person name="Visel A."/>
            <person name="Grigoriev I.V."/>
        </authorList>
    </citation>
    <scope>NUCLEOTIDE SEQUENCE [LARGE SCALE GENOMIC DNA]</scope>
    <source>
        <strain evidence="9 10">NRRL 1336</strain>
    </source>
</reference>
<dbReference type="InterPro" id="IPR028889">
    <property type="entry name" value="USP"/>
</dbReference>
<accession>A0A1X2I585</accession>
<dbReference type="EC" id="3.4.19.12" evidence="3"/>
<dbReference type="InterPro" id="IPR038765">
    <property type="entry name" value="Papain-like_cys_pep_sf"/>
</dbReference>
<dbReference type="GO" id="GO:0005634">
    <property type="term" value="C:nucleus"/>
    <property type="evidence" value="ECO:0007669"/>
    <property type="project" value="TreeGrafter"/>
</dbReference>
<dbReference type="GO" id="GO:0016579">
    <property type="term" value="P:protein deubiquitination"/>
    <property type="evidence" value="ECO:0007669"/>
    <property type="project" value="InterPro"/>
</dbReference>
<gene>
    <name evidence="9" type="ORF">BCR42DRAFT_441582</name>
</gene>
<dbReference type="GO" id="GO:0005829">
    <property type="term" value="C:cytosol"/>
    <property type="evidence" value="ECO:0007669"/>
    <property type="project" value="TreeGrafter"/>
</dbReference>
<protein>
    <recommendedName>
        <fullName evidence="3">ubiquitinyl hydrolase 1</fullName>
        <ecNumber evidence="3">3.4.19.12</ecNumber>
    </recommendedName>
</protein>
<keyword evidence="5" id="KW-0833">Ubl conjugation pathway</keyword>
<proteinExistence type="inferred from homology"/>
<organism evidence="9 10">
    <name type="scientific">Absidia repens</name>
    <dbReference type="NCBI Taxonomy" id="90262"/>
    <lineage>
        <taxon>Eukaryota</taxon>
        <taxon>Fungi</taxon>
        <taxon>Fungi incertae sedis</taxon>
        <taxon>Mucoromycota</taxon>
        <taxon>Mucoromycotina</taxon>
        <taxon>Mucoromycetes</taxon>
        <taxon>Mucorales</taxon>
        <taxon>Cunninghamellaceae</taxon>
        <taxon>Absidia</taxon>
    </lineage>
</organism>
<keyword evidence="4" id="KW-0645">Protease</keyword>
<dbReference type="Pfam" id="PF00443">
    <property type="entry name" value="UCH"/>
    <property type="match status" value="1"/>
</dbReference>
<evidence type="ECO:0000256" key="2">
    <source>
        <dbReference type="ARBA" id="ARBA00009085"/>
    </source>
</evidence>
<dbReference type="AlphaFoldDB" id="A0A1X2I585"/>
<sequence>MDIVINALRYDFVLCVLWIVSNLQVFSPNLCLGNQEDAHEFLMLLLDAIHKSVVQCYGRLDANMERTAFVYQIFGGQRRSQLRCRSCNAKSDTFGNILSFSIDLQKATPVYSALEDFIKVDIIGDNDPDTIYLCNSNSPWITTLSLCAFETFYLRFTCGYMQKANKDIKYDEVLDMAPYVSEDVYCPSTAHQLYAVLVLLGHRCDWGHYFAYVKAPHGNWFRMDDEQVSPESLDEVLSQQVYMLFYTVENHTTTPVDPENQQQQQTTATPAIAASAQDIAVDEKTTTAAEMFAHVKNTSANEKVDRQQLSTDSVKALNDECEYFMERLGE</sequence>
<name>A0A1X2I585_9FUNG</name>
<evidence type="ECO:0000256" key="1">
    <source>
        <dbReference type="ARBA" id="ARBA00000707"/>
    </source>
</evidence>
<comment type="caution">
    <text evidence="9">The sequence shown here is derived from an EMBL/GenBank/DDBJ whole genome shotgun (WGS) entry which is preliminary data.</text>
</comment>
<evidence type="ECO:0000259" key="8">
    <source>
        <dbReference type="PROSITE" id="PS50235"/>
    </source>
</evidence>
<evidence type="ECO:0000313" key="9">
    <source>
        <dbReference type="EMBL" id="ORZ09516.1"/>
    </source>
</evidence>
<evidence type="ECO:0000256" key="5">
    <source>
        <dbReference type="ARBA" id="ARBA00022786"/>
    </source>
</evidence>
<dbReference type="Proteomes" id="UP000193560">
    <property type="component" value="Unassembled WGS sequence"/>
</dbReference>
<evidence type="ECO:0000256" key="4">
    <source>
        <dbReference type="ARBA" id="ARBA00022670"/>
    </source>
</evidence>
<dbReference type="InterPro" id="IPR050164">
    <property type="entry name" value="Peptidase_C19"/>
</dbReference>
<feature type="domain" description="USP" evidence="8">
    <location>
        <begin position="1"/>
        <end position="249"/>
    </location>
</feature>
<comment type="catalytic activity">
    <reaction evidence="1">
        <text>Thiol-dependent hydrolysis of ester, thioester, amide, peptide and isopeptide bonds formed by the C-terminal Gly of ubiquitin (a 76-residue protein attached to proteins as an intracellular targeting signal).</text>
        <dbReference type="EC" id="3.4.19.12"/>
    </reaction>
</comment>
<dbReference type="STRING" id="90262.A0A1X2I585"/>
<keyword evidence="6" id="KW-0378">Hydrolase</keyword>
<dbReference type="InterPro" id="IPR001394">
    <property type="entry name" value="Peptidase_C19_UCH"/>
</dbReference>
<evidence type="ECO:0000256" key="6">
    <source>
        <dbReference type="ARBA" id="ARBA00022801"/>
    </source>
</evidence>
<evidence type="ECO:0000256" key="7">
    <source>
        <dbReference type="ARBA" id="ARBA00022807"/>
    </source>
</evidence>
<keyword evidence="7" id="KW-0788">Thiol protease</keyword>
<dbReference type="OrthoDB" id="420187at2759"/>
<dbReference type="SUPFAM" id="SSF54001">
    <property type="entry name" value="Cysteine proteinases"/>
    <property type="match status" value="1"/>
</dbReference>
<dbReference type="GO" id="GO:0006508">
    <property type="term" value="P:proteolysis"/>
    <property type="evidence" value="ECO:0007669"/>
    <property type="project" value="UniProtKB-KW"/>
</dbReference>
<dbReference type="GO" id="GO:0004843">
    <property type="term" value="F:cysteine-type deubiquitinase activity"/>
    <property type="evidence" value="ECO:0007669"/>
    <property type="project" value="UniProtKB-EC"/>
</dbReference>
<evidence type="ECO:0000313" key="10">
    <source>
        <dbReference type="Proteomes" id="UP000193560"/>
    </source>
</evidence>
<dbReference type="PANTHER" id="PTHR24006:SF758">
    <property type="entry name" value="UBIQUITIN CARBOXYL-TERMINAL HYDROLASE 36"/>
    <property type="match status" value="1"/>
</dbReference>